<accession>A0A4U7JGX3</accession>
<dbReference type="KEGG" id="rher:EHE19_001430"/>
<dbReference type="OrthoDB" id="407979at2"/>
<evidence type="ECO:0000313" key="2">
    <source>
        <dbReference type="EMBL" id="QNU67237.1"/>
    </source>
</evidence>
<dbReference type="PANTHER" id="PTHR46558:SF11">
    <property type="entry name" value="HTH-TYPE TRANSCRIPTIONAL REGULATOR XRE"/>
    <property type="match status" value="1"/>
</dbReference>
<dbReference type="EMBL" id="CP061336">
    <property type="protein sequence ID" value="QNU67237.1"/>
    <property type="molecule type" value="Genomic_DNA"/>
</dbReference>
<proteinExistence type="predicted"/>
<organism evidence="2 3">
    <name type="scientific">Ruminiclostridium herbifermentans</name>
    <dbReference type="NCBI Taxonomy" id="2488810"/>
    <lineage>
        <taxon>Bacteria</taxon>
        <taxon>Bacillati</taxon>
        <taxon>Bacillota</taxon>
        <taxon>Clostridia</taxon>
        <taxon>Eubacteriales</taxon>
        <taxon>Oscillospiraceae</taxon>
        <taxon>Ruminiclostridium</taxon>
    </lineage>
</organism>
<dbReference type="RefSeq" id="WP_137697306.1">
    <property type="nucleotide sequence ID" value="NZ_CP061336.1"/>
</dbReference>
<dbReference type="Pfam" id="PF01381">
    <property type="entry name" value="HTH_3"/>
    <property type="match status" value="1"/>
</dbReference>
<sequence>MLKLNLKQIRKRKRLTQSQFAEMLGISQNYLCELENGKSFPSGDKLEQLSLKLNIPVSKLIKNNLDESNEIIA</sequence>
<protein>
    <submittedName>
        <fullName evidence="2">Helix-turn-helix transcriptional regulator</fullName>
    </submittedName>
</protein>
<dbReference type="PANTHER" id="PTHR46558">
    <property type="entry name" value="TRACRIPTIONAL REGULATORY PROTEIN-RELATED-RELATED"/>
    <property type="match status" value="1"/>
</dbReference>
<evidence type="ECO:0000256" key="1">
    <source>
        <dbReference type="ARBA" id="ARBA00023125"/>
    </source>
</evidence>
<dbReference type="InterPro" id="IPR001387">
    <property type="entry name" value="Cro/C1-type_HTH"/>
</dbReference>
<dbReference type="PROSITE" id="PS50943">
    <property type="entry name" value="HTH_CROC1"/>
    <property type="match status" value="1"/>
</dbReference>
<dbReference type="SUPFAM" id="SSF47413">
    <property type="entry name" value="lambda repressor-like DNA-binding domains"/>
    <property type="match status" value="1"/>
</dbReference>
<keyword evidence="3" id="KW-1185">Reference proteome</keyword>
<dbReference type="Proteomes" id="UP000306409">
    <property type="component" value="Chromosome"/>
</dbReference>
<dbReference type="SMART" id="SM00530">
    <property type="entry name" value="HTH_XRE"/>
    <property type="match status" value="1"/>
</dbReference>
<dbReference type="CDD" id="cd00093">
    <property type="entry name" value="HTH_XRE"/>
    <property type="match status" value="1"/>
</dbReference>
<evidence type="ECO:0000313" key="3">
    <source>
        <dbReference type="Proteomes" id="UP000306409"/>
    </source>
</evidence>
<keyword evidence="1" id="KW-0238">DNA-binding</keyword>
<dbReference type="GO" id="GO:0003677">
    <property type="term" value="F:DNA binding"/>
    <property type="evidence" value="ECO:0007669"/>
    <property type="project" value="UniProtKB-KW"/>
</dbReference>
<reference evidence="2 3" key="1">
    <citation type="submission" date="2020-09" db="EMBL/GenBank/DDBJ databases">
        <title>Characterization and genome sequencing of Ruminiclostridium sp. nov. MA18.</title>
        <authorList>
            <person name="Rettenmaier R."/>
            <person name="Kowollik M.-L."/>
            <person name="Liebl W."/>
            <person name="Zverlov V."/>
        </authorList>
    </citation>
    <scope>NUCLEOTIDE SEQUENCE [LARGE SCALE GENOMIC DNA]</scope>
    <source>
        <strain evidence="2 3">MA18</strain>
    </source>
</reference>
<dbReference type="AlphaFoldDB" id="A0A4U7JGX3"/>
<dbReference type="Gene3D" id="1.10.260.40">
    <property type="entry name" value="lambda repressor-like DNA-binding domains"/>
    <property type="match status" value="1"/>
</dbReference>
<dbReference type="InterPro" id="IPR010982">
    <property type="entry name" value="Lambda_DNA-bd_dom_sf"/>
</dbReference>
<gene>
    <name evidence="2" type="ORF">EHE19_001430</name>
</gene>
<name>A0A4U7JGX3_9FIRM</name>